<organism evidence="7 8">
    <name type="scientific">Microbacterium invictum</name>
    <dbReference type="NCBI Taxonomy" id="515415"/>
    <lineage>
        <taxon>Bacteria</taxon>
        <taxon>Bacillati</taxon>
        <taxon>Actinomycetota</taxon>
        <taxon>Actinomycetes</taxon>
        <taxon>Micrococcales</taxon>
        <taxon>Microbacteriaceae</taxon>
        <taxon>Microbacterium</taxon>
    </lineage>
</organism>
<accession>A0AA40SR39</accession>
<dbReference type="InterPro" id="IPR018484">
    <property type="entry name" value="FGGY_N"/>
</dbReference>
<dbReference type="PANTHER" id="PTHR43095:SF5">
    <property type="entry name" value="XYLULOSE KINASE"/>
    <property type="match status" value="1"/>
</dbReference>
<name>A0AA40SR39_9MICO</name>
<dbReference type="InterPro" id="IPR043129">
    <property type="entry name" value="ATPase_NBD"/>
</dbReference>
<keyword evidence="2" id="KW-0119">Carbohydrate metabolism</keyword>
<dbReference type="PIRSF" id="PIRSF000538">
    <property type="entry name" value="GlpK"/>
    <property type="match status" value="1"/>
</dbReference>
<evidence type="ECO:0000256" key="1">
    <source>
        <dbReference type="ARBA" id="ARBA00009156"/>
    </source>
</evidence>
<keyword evidence="4 7" id="KW-0418">Kinase</keyword>
<dbReference type="PANTHER" id="PTHR43095">
    <property type="entry name" value="SUGAR KINASE"/>
    <property type="match status" value="1"/>
</dbReference>
<comment type="similarity">
    <text evidence="1">Belongs to the FGGY kinase family.</text>
</comment>
<proteinExistence type="inferred from homology"/>
<feature type="domain" description="Carbohydrate kinase FGGY N-terminal" evidence="5">
    <location>
        <begin position="5"/>
        <end position="239"/>
    </location>
</feature>
<dbReference type="GO" id="GO:0016301">
    <property type="term" value="F:kinase activity"/>
    <property type="evidence" value="ECO:0007669"/>
    <property type="project" value="UniProtKB-KW"/>
</dbReference>
<keyword evidence="2" id="KW-0859">Xylose metabolism</keyword>
<dbReference type="CDD" id="cd07773">
    <property type="entry name" value="ASKHA_NBD_FGGY_FK"/>
    <property type="match status" value="1"/>
</dbReference>
<dbReference type="GO" id="GO:0042732">
    <property type="term" value="P:D-xylose metabolic process"/>
    <property type="evidence" value="ECO:0007669"/>
    <property type="project" value="UniProtKB-KW"/>
</dbReference>
<dbReference type="EMBL" id="JACIFH010000001">
    <property type="protein sequence ID" value="MBB4140841.1"/>
    <property type="molecule type" value="Genomic_DNA"/>
</dbReference>
<evidence type="ECO:0000256" key="3">
    <source>
        <dbReference type="ARBA" id="ARBA00022679"/>
    </source>
</evidence>
<dbReference type="AlphaFoldDB" id="A0AA40SR39"/>
<sequence>MSATVTVDIGTTGVKLCLFTSAGHLAASDRHPTPTVEDQWGEIYDLDALTHIIESFILGLDTELRASVGRIAFTSVGESGGLVRADLSLASPMILWHDHRGAEFLDRLDAFDRTAIHRIAGLPANANYGVSKTAWAKEHATDAQDAQWLNIAEYVAARFTGERWAEWSLASRTMALDLERREWSEEITSMFELPVSVFPGIRSARDGIKISDSFAATLHLSSSTTVHVAGHDHMVGAAGADLQPGELLNSTGTTEGLLFLQDRPSTDVQHERSKLANGVACAGDLYTLFASIPTGGSAFATLQGMLNLSESQLITMTDELHAAYLAGHIELATLPLVLPQFRGSPPPDKDATARGVISGVHSGTTARDLVFTTFLGLVLQFADVLALFGIHPQTVKVIGPASRNSLWLQLKADLLNTPLSVSQFPEVVSRGAHALASGQPTLWSDTDPRTVLPDADRHVQLAAWSEHVRPQWEHLKATPTTSYVPLANALSPQETS</sequence>
<evidence type="ECO:0000259" key="6">
    <source>
        <dbReference type="Pfam" id="PF02782"/>
    </source>
</evidence>
<evidence type="ECO:0000256" key="4">
    <source>
        <dbReference type="ARBA" id="ARBA00022777"/>
    </source>
</evidence>
<dbReference type="InterPro" id="IPR050406">
    <property type="entry name" value="FGGY_Carb_Kinase"/>
</dbReference>
<dbReference type="Pfam" id="PF02782">
    <property type="entry name" value="FGGY_C"/>
    <property type="match status" value="1"/>
</dbReference>
<gene>
    <name evidence="7" type="ORF">BKA10_002635</name>
</gene>
<dbReference type="Pfam" id="PF00370">
    <property type="entry name" value="FGGY_N"/>
    <property type="match status" value="1"/>
</dbReference>
<keyword evidence="8" id="KW-1185">Reference proteome</keyword>
<reference evidence="7 8" key="1">
    <citation type="submission" date="2020-08" db="EMBL/GenBank/DDBJ databases">
        <title>Sequencing the genomes of 1000 actinobacteria strains.</title>
        <authorList>
            <person name="Klenk H.-P."/>
        </authorList>
    </citation>
    <scope>NUCLEOTIDE SEQUENCE [LARGE SCALE GENOMIC DNA]</scope>
    <source>
        <strain evidence="7 8">DSM 19600</strain>
    </source>
</reference>
<dbReference type="Proteomes" id="UP000549113">
    <property type="component" value="Unassembled WGS sequence"/>
</dbReference>
<dbReference type="InterPro" id="IPR018485">
    <property type="entry name" value="FGGY_C"/>
</dbReference>
<dbReference type="Gene3D" id="3.30.420.40">
    <property type="match status" value="2"/>
</dbReference>
<comment type="caution">
    <text evidence="7">The sequence shown here is derived from an EMBL/GenBank/DDBJ whole genome shotgun (WGS) entry which is preliminary data.</text>
</comment>
<dbReference type="SUPFAM" id="SSF53067">
    <property type="entry name" value="Actin-like ATPase domain"/>
    <property type="match status" value="2"/>
</dbReference>
<evidence type="ECO:0000256" key="2">
    <source>
        <dbReference type="ARBA" id="ARBA00022629"/>
    </source>
</evidence>
<dbReference type="RefSeq" id="WP_183500329.1">
    <property type="nucleotide sequence ID" value="NZ_BAABCO010000004.1"/>
</dbReference>
<dbReference type="InterPro" id="IPR000577">
    <property type="entry name" value="Carb_kinase_FGGY"/>
</dbReference>
<evidence type="ECO:0000313" key="7">
    <source>
        <dbReference type="EMBL" id="MBB4140841.1"/>
    </source>
</evidence>
<evidence type="ECO:0000259" key="5">
    <source>
        <dbReference type="Pfam" id="PF00370"/>
    </source>
</evidence>
<evidence type="ECO:0000313" key="8">
    <source>
        <dbReference type="Proteomes" id="UP000549113"/>
    </source>
</evidence>
<protein>
    <submittedName>
        <fullName evidence="7">Sugar (Pentulose or hexulose) kinase</fullName>
    </submittedName>
</protein>
<feature type="domain" description="Carbohydrate kinase FGGY C-terminal" evidence="6">
    <location>
        <begin position="248"/>
        <end position="436"/>
    </location>
</feature>
<keyword evidence="3" id="KW-0808">Transferase</keyword>